<gene>
    <name evidence="11" type="ORF">EP867_06635</name>
</gene>
<evidence type="ECO:0000256" key="6">
    <source>
        <dbReference type="ARBA" id="ARBA00022960"/>
    </source>
</evidence>
<dbReference type="InterPro" id="IPR006311">
    <property type="entry name" value="TAT_signal"/>
</dbReference>
<feature type="domain" description="L,D-TPase catalytic" evidence="10">
    <location>
        <begin position="71"/>
        <end position="202"/>
    </location>
</feature>
<dbReference type="PANTHER" id="PTHR30582">
    <property type="entry name" value="L,D-TRANSPEPTIDASE"/>
    <property type="match status" value="1"/>
</dbReference>
<evidence type="ECO:0000256" key="9">
    <source>
        <dbReference type="PROSITE-ProRule" id="PRU01373"/>
    </source>
</evidence>
<comment type="similarity">
    <text evidence="2">Belongs to the YkuD family.</text>
</comment>
<dbReference type="PROSITE" id="PS52029">
    <property type="entry name" value="LD_TPASE"/>
    <property type="match status" value="1"/>
</dbReference>
<dbReference type="GO" id="GO:0071555">
    <property type="term" value="P:cell wall organization"/>
    <property type="evidence" value="ECO:0007669"/>
    <property type="project" value="UniProtKB-UniRule"/>
</dbReference>
<evidence type="ECO:0000256" key="2">
    <source>
        <dbReference type="ARBA" id="ARBA00005992"/>
    </source>
</evidence>
<evidence type="ECO:0000313" key="12">
    <source>
        <dbReference type="Proteomes" id="UP000287168"/>
    </source>
</evidence>
<organism evidence="11 12">
    <name type="scientific">Falsigemmobacter intermedius</name>
    <dbReference type="NCBI Taxonomy" id="1553448"/>
    <lineage>
        <taxon>Bacteria</taxon>
        <taxon>Pseudomonadati</taxon>
        <taxon>Pseudomonadota</taxon>
        <taxon>Alphaproteobacteria</taxon>
        <taxon>Rhodobacterales</taxon>
        <taxon>Paracoccaceae</taxon>
        <taxon>Falsigemmobacter</taxon>
    </lineage>
</organism>
<feature type="active site" description="Nucleophile" evidence="9">
    <location>
        <position position="178"/>
    </location>
</feature>
<evidence type="ECO:0000256" key="5">
    <source>
        <dbReference type="ARBA" id="ARBA00022801"/>
    </source>
</evidence>
<dbReference type="AlphaFoldDB" id="A0A444MDB2"/>
<keyword evidence="7 9" id="KW-0573">Peptidoglycan synthesis</keyword>
<evidence type="ECO:0000256" key="7">
    <source>
        <dbReference type="ARBA" id="ARBA00022984"/>
    </source>
</evidence>
<dbReference type="GO" id="GO:0016757">
    <property type="term" value="F:glycosyltransferase activity"/>
    <property type="evidence" value="ECO:0007669"/>
    <property type="project" value="UniProtKB-KW"/>
</dbReference>
<dbReference type="GO" id="GO:0071972">
    <property type="term" value="F:peptidoglycan L,D-transpeptidase activity"/>
    <property type="evidence" value="ECO:0007669"/>
    <property type="project" value="TreeGrafter"/>
</dbReference>
<sequence length="202" mass="22802">MWASKTEQKMPESFNRRRLLGFGAFAAAGLAAPGLLRAQVTMVQPSQGHHHNVAGFSAQRWQDHFQHLRKGAILCDLTSRVLHFWSEDEQTYLVYPSSVPRDEEHTQRGYTEIVLKRRNPTWIPTPTMRAADPTLPESIPPGPDNPMGSRALNLGWQYYRIHGIDNLDKIGRPASSGCVGLFNPNVEELFELVQVGTQVRFL</sequence>
<accession>A0A444MDB2</accession>
<dbReference type="Pfam" id="PF03734">
    <property type="entry name" value="YkuD"/>
    <property type="match status" value="1"/>
</dbReference>
<keyword evidence="6 9" id="KW-0133">Cell shape</keyword>
<dbReference type="GO" id="GO:0018104">
    <property type="term" value="P:peptidoglycan-protein cross-linking"/>
    <property type="evidence" value="ECO:0007669"/>
    <property type="project" value="TreeGrafter"/>
</dbReference>
<evidence type="ECO:0000256" key="1">
    <source>
        <dbReference type="ARBA" id="ARBA00004752"/>
    </source>
</evidence>
<protein>
    <submittedName>
        <fullName evidence="11">L,D-transpeptidase</fullName>
    </submittedName>
</protein>
<keyword evidence="12" id="KW-1185">Reference proteome</keyword>
<dbReference type="Proteomes" id="UP000287168">
    <property type="component" value="Unassembled WGS sequence"/>
</dbReference>
<dbReference type="InterPro" id="IPR038063">
    <property type="entry name" value="Transpep_catalytic_dom"/>
</dbReference>
<evidence type="ECO:0000259" key="10">
    <source>
        <dbReference type="PROSITE" id="PS52029"/>
    </source>
</evidence>
<dbReference type="UniPathway" id="UPA00219"/>
<dbReference type="SUPFAM" id="SSF141523">
    <property type="entry name" value="L,D-transpeptidase catalytic domain-like"/>
    <property type="match status" value="1"/>
</dbReference>
<evidence type="ECO:0000256" key="8">
    <source>
        <dbReference type="ARBA" id="ARBA00023316"/>
    </source>
</evidence>
<evidence type="ECO:0000256" key="4">
    <source>
        <dbReference type="ARBA" id="ARBA00022679"/>
    </source>
</evidence>
<dbReference type="GO" id="GO:0008360">
    <property type="term" value="P:regulation of cell shape"/>
    <property type="evidence" value="ECO:0007669"/>
    <property type="project" value="UniProtKB-UniRule"/>
</dbReference>
<comment type="caution">
    <text evidence="11">The sequence shown here is derived from an EMBL/GenBank/DDBJ whole genome shotgun (WGS) entry which is preliminary data.</text>
</comment>
<keyword evidence="5" id="KW-0378">Hydrolase</keyword>
<comment type="pathway">
    <text evidence="1 9">Cell wall biogenesis; peptidoglycan biosynthesis.</text>
</comment>
<dbReference type="InterPro" id="IPR050979">
    <property type="entry name" value="LD-transpeptidase"/>
</dbReference>
<reference evidence="11 12" key="1">
    <citation type="journal article" date="2015" name="Int. J. Syst. Evol. Microbiol.">
        <title>Gemmobacter intermedius sp. nov., isolated from a white stork (Ciconia ciconia).</title>
        <authorList>
            <person name="Kampfer P."/>
            <person name="Jerzak L."/>
            <person name="Wilharm G."/>
            <person name="Golke J."/>
            <person name="Busse H.J."/>
            <person name="Glaeser S.P."/>
        </authorList>
    </citation>
    <scope>NUCLEOTIDE SEQUENCE [LARGE SCALE GENOMIC DNA]</scope>
    <source>
        <strain evidence="11 12">119/4</strain>
    </source>
</reference>
<dbReference type="GO" id="GO:0005576">
    <property type="term" value="C:extracellular region"/>
    <property type="evidence" value="ECO:0007669"/>
    <property type="project" value="TreeGrafter"/>
</dbReference>
<dbReference type="InterPro" id="IPR005490">
    <property type="entry name" value="LD_TPept_cat_dom"/>
</dbReference>
<keyword evidence="3" id="KW-0328">Glycosyltransferase</keyword>
<evidence type="ECO:0000256" key="3">
    <source>
        <dbReference type="ARBA" id="ARBA00022676"/>
    </source>
</evidence>
<dbReference type="PANTHER" id="PTHR30582:SF24">
    <property type="entry name" value="L,D-TRANSPEPTIDASE ERFK_SRFK-RELATED"/>
    <property type="match status" value="1"/>
</dbReference>
<evidence type="ECO:0000313" key="11">
    <source>
        <dbReference type="EMBL" id="RWY42407.1"/>
    </source>
</evidence>
<dbReference type="OrthoDB" id="9795305at2"/>
<keyword evidence="8 9" id="KW-0961">Cell wall biogenesis/degradation</keyword>
<proteinExistence type="inferred from homology"/>
<dbReference type="Gene3D" id="2.40.440.10">
    <property type="entry name" value="L,D-transpeptidase catalytic domain-like"/>
    <property type="match status" value="1"/>
</dbReference>
<dbReference type="CDD" id="cd16913">
    <property type="entry name" value="YkuD_like"/>
    <property type="match status" value="1"/>
</dbReference>
<dbReference type="PROSITE" id="PS51318">
    <property type="entry name" value="TAT"/>
    <property type="match status" value="1"/>
</dbReference>
<feature type="active site" description="Proton donor/acceptor" evidence="9">
    <location>
        <position position="162"/>
    </location>
</feature>
<keyword evidence="4" id="KW-0808">Transferase</keyword>
<dbReference type="EMBL" id="SBLC01000007">
    <property type="protein sequence ID" value="RWY42407.1"/>
    <property type="molecule type" value="Genomic_DNA"/>
</dbReference>
<name>A0A444MDB2_9RHOB</name>